<feature type="compositionally biased region" description="Low complexity" evidence="1">
    <location>
        <begin position="457"/>
        <end position="470"/>
    </location>
</feature>
<feature type="region of interest" description="Disordered" evidence="1">
    <location>
        <begin position="224"/>
        <end position="301"/>
    </location>
</feature>
<evidence type="ECO:0000313" key="4">
    <source>
        <dbReference type="Proteomes" id="UP000663832"/>
    </source>
</evidence>
<keyword evidence="4" id="KW-1185">Reference proteome</keyword>
<feature type="compositionally biased region" description="Polar residues" evidence="1">
    <location>
        <begin position="230"/>
        <end position="254"/>
    </location>
</feature>
<dbReference type="EMBL" id="CAJNOM010000329">
    <property type="protein sequence ID" value="CAF1363427.1"/>
    <property type="molecule type" value="Genomic_DNA"/>
</dbReference>
<sequence>MDNSIQYAQVMSNFDSVYNAAPNLVHHYPITYRSTSSLYSNQNQSISPSLNSSNTKFNFDLYKPNDYLSESIDYYPSPSSSVIVHHHPVYSPPPPPPPPSQAISKLRQINDELCYTLAQSEFTNHSLPPRPQHYHVHHCPAPHDTYRSHASMERDSSTESEQSEPKKRNARITYKVHIPRRQRQRQNSMSKVDQLLMSTSDAYLQDDPMTVDFYPTQDQGFVRKIRNRPDNQSPWLTNTSPVRRNSYSEASTYRTPRAPDYDNKLIQPKSRLSDCKDRPRSTSVKSRFRPDSAPNPLRQSASSFFSTVPTWRPSGAIKPSKFMGSNAPPTESKPNREAPWKPAGITNKKKPFRAFDPTSKAVSKTQEPIWRPPSKNLSKKNLRYFEPAIKPELIAPITQETELVVPKKTRKNQPRMSSANPELKTRIINAESKVKSAWDSTAATTTTKEPRPPIPRAAKPTTLTTATVPKTKVKSIPSQPIRPAKKVISNAPTSTDTGRSSLNEVPKKPLFQSTPRNQSIVQENDNSIVDLFDNESQISEPTERQGILHPQPQIEKTPPKLSNTTVPEPDKETKSTIKDDVLIHGDDADNLRDTRTPSPTSEINNKDEEEEEEVFDDPSLQPTPILPKRKESSPKPDNRDDDDAVIQNENDTDDDAEPSLSQAAVSSKENKQQISSTPPPVTTNNEADDFFD</sequence>
<dbReference type="AlphaFoldDB" id="A0A815IAJ9"/>
<feature type="compositionally biased region" description="Acidic residues" evidence="1">
    <location>
        <begin position="607"/>
        <end position="616"/>
    </location>
</feature>
<feature type="compositionally biased region" description="Polar residues" evidence="1">
    <location>
        <begin position="490"/>
        <end position="503"/>
    </location>
</feature>
<dbReference type="EMBL" id="CAJNOI010000254">
    <property type="protein sequence ID" value="CAF1211531.1"/>
    <property type="molecule type" value="Genomic_DNA"/>
</dbReference>
<feature type="compositionally biased region" description="Basic and acidic residues" evidence="1">
    <location>
        <begin position="271"/>
        <end position="280"/>
    </location>
</feature>
<feature type="compositionally biased region" description="Basic and acidic residues" evidence="1">
    <location>
        <begin position="144"/>
        <end position="167"/>
    </location>
</feature>
<dbReference type="Proteomes" id="UP000663832">
    <property type="component" value="Unassembled WGS sequence"/>
</dbReference>
<protein>
    <submittedName>
        <fullName evidence="3">Uncharacterized protein</fullName>
    </submittedName>
</protein>
<feature type="region of interest" description="Disordered" evidence="1">
    <location>
        <begin position="316"/>
        <end position="377"/>
    </location>
</feature>
<dbReference type="OrthoDB" id="10040444at2759"/>
<evidence type="ECO:0000256" key="1">
    <source>
        <dbReference type="SAM" id="MobiDB-lite"/>
    </source>
</evidence>
<feature type="compositionally biased region" description="Acidic residues" evidence="1">
    <location>
        <begin position="639"/>
        <end position="657"/>
    </location>
</feature>
<feature type="compositionally biased region" description="Basic and acidic residues" evidence="1">
    <location>
        <begin position="628"/>
        <end position="638"/>
    </location>
</feature>
<gene>
    <name evidence="2" type="ORF">BJG266_LOCUS27467</name>
    <name evidence="3" type="ORF">QVE165_LOCUS34683</name>
</gene>
<feature type="compositionally biased region" description="Polar residues" evidence="1">
    <location>
        <begin position="659"/>
        <end position="676"/>
    </location>
</feature>
<reference evidence="3" key="1">
    <citation type="submission" date="2021-02" db="EMBL/GenBank/DDBJ databases">
        <authorList>
            <person name="Nowell W R."/>
        </authorList>
    </citation>
    <scope>NUCLEOTIDE SEQUENCE</scope>
</reference>
<feature type="region of interest" description="Disordered" evidence="1">
    <location>
        <begin position="405"/>
        <end position="692"/>
    </location>
</feature>
<feature type="compositionally biased region" description="Polar residues" evidence="1">
    <location>
        <begin position="511"/>
        <end position="527"/>
    </location>
</feature>
<accession>A0A815IAJ9</accession>
<evidence type="ECO:0000313" key="2">
    <source>
        <dbReference type="EMBL" id="CAF1211531.1"/>
    </source>
</evidence>
<proteinExistence type="predicted"/>
<feature type="compositionally biased region" description="Basic and acidic residues" evidence="1">
    <location>
        <begin position="568"/>
        <end position="595"/>
    </location>
</feature>
<name>A0A815IAJ9_9BILA</name>
<organism evidence="3 4">
    <name type="scientific">Adineta steineri</name>
    <dbReference type="NCBI Taxonomy" id="433720"/>
    <lineage>
        <taxon>Eukaryota</taxon>
        <taxon>Metazoa</taxon>
        <taxon>Spiralia</taxon>
        <taxon>Gnathifera</taxon>
        <taxon>Rotifera</taxon>
        <taxon>Eurotatoria</taxon>
        <taxon>Bdelloidea</taxon>
        <taxon>Adinetida</taxon>
        <taxon>Adinetidae</taxon>
        <taxon>Adineta</taxon>
    </lineage>
</organism>
<evidence type="ECO:0000313" key="3">
    <source>
        <dbReference type="EMBL" id="CAF1363427.1"/>
    </source>
</evidence>
<feature type="region of interest" description="Disordered" evidence="1">
    <location>
        <begin position="136"/>
        <end position="172"/>
    </location>
</feature>
<comment type="caution">
    <text evidence="3">The sequence shown here is derived from an EMBL/GenBank/DDBJ whole genome shotgun (WGS) entry which is preliminary data.</text>
</comment>
<dbReference type="Proteomes" id="UP000663877">
    <property type="component" value="Unassembled WGS sequence"/>
</dbReference>